<keyword evidence="2" id="KW-1185">Reference proteome</keyword>
<proteinExistence type="predicted"/>
<protein>
    <submittedName>
        <fullName evidence="1">Uncharacterized protein</fullName>
    </submittedName>
</protein>
<reference evidence="1 2" key="1">
    <citation type="submission" date="2017-10" db="EMBL/GenBank/DDBJ databases">
        <title>Development of genomic resources for the powdery mildew, Erysiphe pulchra.</title>
        <authorList>
            <person name="Wadl P.A."/>
            <person name="Mack B.M."/>
            <person name="Moore G."/>
            <person name="Beltz S.B."/>
        </authorList>
    </citation>
    <scope>NUCLEOTIDE SEQUENCE [LARGE SCALE GENOMIC DNA]</scope>
    <source>
        <strain evidence="1">Cflorida</strain>
    </source>
</reference>
<dbReference type="EMBL" id="PEDP01002267">
    <property type="protein sequence ID" value="POS82775.1"/>
    <property type="molecule type" value="Genomic_DNA"/>
</dbReference>
<sequence length="512" mass="58597">MSKLKVSHIELESPGILEPRLQLNEKMTTHFSLDQIALALTIQKSKPEGLGTFEYCDQLRKHIKVGKPTIAQKLRYIDTVEFWKDQYTRIHKQKQELEDKINCIEQFKFLASCDDQDDENTLITQEQYAQRLILNVSSREKSNIWPLKKALTRSGEPSKERSHEEMMLGEVKLINLCGNALRIRRQRNLLGKAILNTSTLVQVENLAKLTCQVLEVIKITIWNSCQPFRLLKTSQSHVIEIFQNLMDQIAMAFLACFDALNELCKNILGRGYRHETTYRMVIFFQKSLELMHSSGHLQVDHEKNHFRDAHSKDSTAIEEDYIVNKSVARCLTSILQNLNWDTKNPSHSDFCEGIIFLILDYTGRLISEAVFSEHVAGSNNPGNITNNVAEVNQSVIRFESKYIVQILQAVLDSESKKRVVVDILSSNINKHDRCTLVDPSMSCKGLFSRVTFLLQSTLVRSALGGENMESLRLPTPPAEGVKLNSVEGKEEKYSSEWLLEKVWDIIGWDLIT</sequence>
<organism evidence="1 2">
    <name type="scientific">Erysiphe pulchra</name>
    <dbReference type="NCBI Taxonomy" id="225359"/>
    <lineage>
        <taxon>Eukaryota</taxon>
        <taxon>Fungi</taxon>
        <taxon>Dikarya</taxon>
        <taxon>Ascomycota</taxon>
        <taxon>Pezizomycotina</taxon>
        <taxon>Leotiomycetes</taxon>
        <taxon>Erysiphales</taxon>
        <taxon>Erysiphaceae</taxon>
        <taxon>Erysiphe</taxon>
    </lineage>
</organism>
<dbReference type="Proteomes" id="UP000237438">
    <property type="component" value="Unassembled WGS sequence"/>
</dbReference>
<evidence type="ECO:0000313" key="1">
    <source>
        <dbReference type="EMBL" id="POS82775.1"/>
    </source>
</evidence>
<evidence type="ECO:0000313" key="2">
    <source>
        <dbReference type="Proteomes" id="UP000237438"/>
    </source>
</evidence>
<comment type="caution">
    <text evidence="1">The sequence shown here is derived from an EMBL/GenBank/DDBJ whole genome shotgun (WGS) entry which is preliminary data.</text>
</comment>
<name>A0A2S4PL46_9PEZI</name>
<gene>
    <name evidence="1" type="ORF">EPUL_005742</name>
</gene>
<dbReference type="OrthoDB" id="202825at2759"/>
<accession>A0A2S4PL46</accession>
<dbReference type="AlphaFoldDB" id="A0A2S4PL46"/>